<evidence type="ECO:0000256" key="1">
    <source>
        <dbReference type="SAM" id="Phobius"/>
    </source>
</evidence>
<dbReference type="Pfam" id="PF19124">
    <property type="entry name" value="DUF5808"/>
    <property type="match status" value="1"/>
</dbReference>
<comment type="caution">
    <text evidence="4">The sequence shown here is derived from an EMBL/GenBank/DDBJ whole genome shotgun (WGS) entry which is preliminary data.</text>
</comment>
<feature type="transmembrane region" description="Helical" evidence="1">
    <location>
        <begin position="235"/>
        <end position="253"/>
    </location>
</feature>
<keyword evidence="1" id="KW-0812">Transmembrane</keyword>
<evidence type="ECO:0000259" key="3">
    <source>
        <dbReference type="Pfam" id="PF19124"/>
    </source>
</evidence>
<dbReference type="PANTHER" id="PTHR37810:SF9">
    <property type="entry name" value="MEMBRANE PROTEIN"/>
    <property type="match status" value="1"/>
</dbReference>
<accession>A0A3S1D2X0</accession>
<feature type="transmembrane region" description="Helical" evidence="1">
    <location>
        <begin position="83"/>
        <end position="104"/>
    </location>
</feature>
<sequence>MHWLSALILILMFAAISATLIVTPYLTRRTVSFGVSVSEEVYFSEPLRRMRRTYAWITGVLHSLLILGMAVFLFAASEQTLSYVLPAYSIILIVSIMLIQGYFYTQMKRYKASQPEITHTPERLIIDTSFRQQKLVHSDKWFLIHLAVTAASFLLALMYYDQAPNTIAMKYSLNGEVLRTVDKSYTSIFFPNVMQVFMLILFFTVNKVIHKSKQQLNPGKAEASVRQNVIFRRKWSMFSIVTGLVLMLLFSLIQLSMFHQISPEVLMPTVLIIPAFILISALILSFQTGQGGSRIGRTADSRSVETVRDDAYWKLGNMYFNAKDPSLFVEKRMGIGWTLNMARPLAWLIFLAPFVIIILVISFLAP</sequence>
<evidence type="ECO:0000259" key="2">
    <source>
        <dbReference type="Pfam" id="PF07853"/>
    </source>
</evidence>
<keyword evidence="5" id="KW-1185">Reference proteome</keyword>
<gene>
    <name evidence="4" type="ORF">EJP77_20365</name>
</gene>
<protein>
    <submittedName>
        <fullName evidence="4">DUF1648 domain-containing protein</fullName>
    </submittedName>
</protein>
<feature type="transmembrane region" description="Helical" evidence="1">
    <location>
        <begin position="141"/>
        <end position="160"/>
    </location>
</feature>
<dbReference type="Proteomes" id="UP000272464">
    <property type="component" value="Unassembled WGS sequence"/>
</dbReference>
<feature type="transmembrane region" description="Helical" evidence="1">
    <location>
        <begin position="345"/>
        <end position="365"/>
    </location>
</feature>
<evidence type="ECO:0000313" key="5">
    <source>
        <dbReference type="Proteomes" id="UP000272464"/>
    </source>
</evidence>
<feature type="transmembrane region" description="Helical" evidence="1">
    <location>
        <begin position="265"/>
        <end position="286"/>
    </location>
</feature>
<feature type="domain" description="DUF5808" evidence="3">
    <location>
        <begin position="323"/>
        <end position="347"/>
    </location>
</feature>
<dbReference type="PANTHER" id="PTHR37810">
    <property type="entry name" value="IMMUNITY PROTEIN SDPI"/>
    <property type="match status" value="1"/>
</dbReference>
<dbReference type="Pfam" id="PF07853">
    <property type="entry name" value="DUF1648"/>
    <property type="match status" value="1"/>
</dbReference>
<name>A0A3S1D2X0_9BACL</name>
<feature type="transmembrane region" description="Helical" evidence="1">
    <location>
        <begin position="54"/>
        <end position="77"/>
    </location>
</feature>
<feature type="domain" description="DUF1648" evidence="2">
    <location>
        <begin position="148"/>
        <end position="194"/>
    </location>
</feature>
<dbReference type="OrthoDB" id="157646at2"/>
<keyword evidence="1" id="KW-0472">Membrane</keyword>
<keyword evidence="1" id="KW-1133">Transmembrane helix</keyword>
<feature type="transmembrane region" description="Helical" evidence="1">
    <location>
        <begin position="6"/>
        <end position="26"/>
    </location>
</feature>
<dbReference type="PIRSF" id="PIRSF032908">
    <property type="entry name" value="UCP032908"/>
    <property type="match status" value="1"/>
</dbReference>
<feature type="transmembrane region" description="Helical" evidence="1">
    <location>
        <begin position="188"/>
        <end position="205"/>
    </location>
</feature>
<organism evidence="4 5">
    <name type="scientific">Paenibacillus zeisoli</name>
    <dbReference type="NCBI Taxonomy" id="2496267"/>
    <lineage>
        <taxon>Bacteria</taxon>
        <taxon>Bacillati</taxon>
        <taxon>Bacillota</taxon>
        <taxon>Bacilli</taxon>
        <taxon>Bacillales</taxon>
        <taxon>Paenibacillaceae</taxon>
        <taxon>Paenibacillus</taxon>
    </lineage>
</organism>
<dbReference type="InterPro" id="IPR014574">
    <property type="entry name" value="UCP032908"/>
</dbReference>
<dbReference type="InterPro" id="IPR043831">
    <property type="entry name" value="DUF5808"/>
</dbReference>
<dbReference type="GO" id="GO:0009636">
    <property type="term" value="P:response to toxic substance"/>
    <property type="evidence" value="ECO:0007669"/>
    <property type="project" value="TreeGrafter"/>
</dbReference>
<dbReference type="EMBL" id="RZNX01000017">
    <property type="protein sequence ID" value="RUT27672.1"/>
    <property type="molecule type" value="Genomic_DNA"/>
</dbReference>
<dbReference type="InterPro" id="IPR012867">
    <property type="entry name" value="DUF1648"/>
</dbReference>
<dbReference type="RefSeq" id="WP_127201101.1">
    <property type="nucleotide sequence ID" value="NZ_RZNX01000017.1"/>
</dbReference>
<dbReference type="AlphaFoldDB" id="A0A3S1D2X0"/>
<reference evidence="4 5" key="1">
    <citation type="submission" date="2018-12" db="EMBL/GenBank/DDBJ databases">
        <authorList>
            <person name="Sun L."/>
            <person name="Chen Z."/>
        </authorList>
    </citation>
    <scope>NUCLEOTIDE SEQUENCE [LARGE SCALE GENOMIC DNA]</scope>
    <source>
        <strain evidence="4 5">3-5-3</strain>
    </source>
</reference>
<evidence type="ECO:0000313" key="4">
    <source>
        <dbReference type="EMBL" id="RUT27672.1"/>
    </source>
</evidence>
<proteinExistence type="predicted"/>